<evidence type="ECO:0000256" key="3">
    <source>
        <dbReference type="ARBA" id="ARBA00022692"/>
    </source>
</evidence>
<protein>
    <submittedName>
        <fullName evidence="7">Threonine/homoserine/homoserine lactone efflux protein</fullName>
    </submittedName>
</protein>
<dbReference type="PIRSF" id="PIRSF006324">
    <property type="entry name" value="LeuE"/>
    <property type="match status" value="1"/>
</dbReference>
<feature type="transmembrane region" description="Helical" evidence="6">
    <location>
        <begin position="113"/>
        <end position="134"/>
    </location>
</feature>
<accession>A0A840LKN5</accession>
<keyword evidence="3 6" id="KW-0812">Transmembrane</keyword>
<dbReference type="Pfam" id="PF01810">
    <property type="entry name" value="LysE"/>
    <property type="match status" value="1"/>
</dbReference>
<feature type="transmembrane region" description="Helical" evidence="6">
    <location>
        <begin position="6"/>
        <end position="29"/>
    </location>
</feature>
<evidence type="ECO:0000256" key="6">
    <source>
        <dbReference type="SAM" id="Phobius"/>
    </source>
</evidence>
<feature type="transmembrane region" description="Helical" evidence="6">
    <location>
        <begin position="187"/>
        <end position="205"/>
    </location>
</feature>
<dbReference type="EMBL" id="JACHLP010000011">
    <property type="protein sequence ID" value="MBB4845847.1"/>
    <property type="molecule type" value="Genomic_DNA"/>
</dbReference>
<evidence type="ECO:0000256" key="4">
    <source>
        <dbReference type="ARBA" id="ARBA00022989"/>
    </source>
</evidence>
<keyword evidence="5 6" id="KW-0472">Membrane</keyword>
<name>A0A840LKN5_9BURK</name>
<organism evidence="7 8">
    <name type="scientific">Roseateles oligotrophus</name>
    <dbReference type="NCBI Taxonomy" id="1769250"/>
    <lineage>
        <taxon>Bacteria</taxon>
        <taxon>Pseudomonadati</taxon>
        <taxon>Pseudomonadota</taxon>
        <taxon>Betaproteobacteria</taxon>
        <taxon>Burkholderiales</taxon>
        <taxon>Sphaerotilaceae</taxon>
        <taxon>Roseateles</taxon>
    </lineage>
</organism>
<evidence type="ECO:0000256" key="2">
    <source>
        <dbReference type="ARBA" id="ARBA00022475"/>
    </source>
</evidence>
<proteinExistence type="predicted"/>
<comment type="subcellular location">
    <subcellularLocation>
        <location evidence="1">Cell membrane</location>
        <topology evidence="1">Multi-pass membrane protein</topology>
    </subcellularLocation>
</comment>
<feature type="transmembrane region" description="Helical" evidence="6">
    <location>
        <begin position="70"/>
        <end position="92"/>
    </location>
</feature>
<dbReference type="PANTHER" id="PTHR30086">
    <property type="entry name" value="ARGININE EXPORTER PROTEIN ARGO"/>
    <property type="match status" value="1"/>
</dbReference>
<feature type="transmembrane region" description="Helical" evidence="6">
    <location>
        <begin position="154"/>
        <end position="178"/>
    </location>
</feature>
<gene>
    <name evidence="7" type="ORF">HNP55_004399</name>
</gene>
<reference evidence="7 8" key="1">
    <citation type="submission" date="2020-08" db="EMBL/GenBank/DDBJ databases">
        <title>Functional genomics of gut bacteria from endangered species of beetles.</title>
        <authorList>
            <person name="Carlos-Shanley C."/>
        </authorList>
    </citation>
    <scope>NUCLEOTIDE SEQUENCE [LARGE SCALE GENOMIC DNA]</scope>
    <source>
        <strain evidence="7 8">S00239</strain>
    </source>
</reference>
<dbReference type="AlphaFoldDB" id="A0A840LKN5"/>
<dbReference type="GO" id="GO:0015171">
    <property type="term" value="F:amino acid transmembrane transporter activity"/>
    <property type="evidence" value="ECO:0007669"/>
    <property type="project" value="TreeGrafter"/>
</dbReference>
<dbReference type="GO" id="GO:0005886">
    <property type="term" value="C:plasma membrane"/>
    <property type="evidence" value="ECO:0007669"/>
    <property type="project" value="UniProtKB-SubCell"/>
</dbReference>
<keyword evidence="2" id="KW-1003">Cell membrane</keyword>
<evidence type="ECO:0000313" key="8">
    <source>
        <dbReference type="Proteomes" id="UP000562027"/>
    </source>
</evidence>
<dbReference type="RefSeq" id="WP_184304146.1">
    <property type="nucleotide sequence ID" value="NZ_JACHLP010000011.1"/>
</dbReference>
<dbReference type="Proteomes" id="UP000562027">
    <property type="component" value="Unassembled WGS sequence"/>
</dbReference>
<dbReference type="PANTHER" id="PTHR30086:SF20">
    <property type="entry name" value="ARGININE EXPORTER PROTEIN ARGO-RELATED"/>
    <property type="match status" value="1"/>
</dbReference>
<keyword evidence="4 6" id="KW-1133">Transmembrane helix</keyword>
<evidence type="ECO:0000256" key="5">
    <source>
        <dbReference type="ARBA" id="ARBA00023136"/>
    </source>
</evidence>
<comment type="caution">
    <text evidence="7">The sequence shown here is derived from an EMBL/GenBank/DDBJ whole genome shotgun (WGS) entry which is preliminary data.</text>
</comment>
<keyword evidence="8" id="KW-1185">Reference proteome</keyword>
<sequence>MLTLQTAITFFGLALLLGFTPGPDNVFVLMQSATQGRRAGFFVVLGLCIGLLVHTAAIALGLAAVFAASALAFTVLKFVGAAYLAYLAWQVLRAPVGPLAFEARGRSSMRAMLGRGVVMNLSNPKVVFFFLALLPQFVDASRGPVAWQIVQLGLLFIAATLLSFGAITYFAGTVSALLKRSTRAQQALNRLAGTVFLGLALRLALSER</sequence>
<feature type="transmembrane region" description="Helical" evidence="6">
    <location>
        <begin position="41"/>
        <end position="64"/>
    </location>
</feature>
<evidence type="ECO:0000256" key="1">
    <source>
        <dbReference type="ARBA" id="ARBA00004651"/>
    </source>
</evidence>
<evidence type="ECO:0000313" key="7">
    <source>
        <dbReference type="EMBL" id="MBB4845847.1"/>
    </source>
</evidence>
<dbReference type="InterPro" id="IPR001123">
    <property type="entry name" value="LeuE-type"/>
</dbReference>